<sequence>MPAFSWGIDVPDRQAVISGSGDDLFTLAYIRGSDVTLDQIVAIAERIIGSKFNAIYDNLEDLKQGKVTPLAERKNGGDGT</sequence>
<dbReference type="OrthoDB" id="10000533at2759"/>
<protein>
    <submittedName>
        <fullName evidence="1">Uncharacterized protein</fullName>
    </submittedName>
</protein>
<dbReference type="EMBL" id="KZ678202">
    <property type="protein sequence ID" value="PSN58760.1"/>
    <property type="molecule type" value="Genomic_DNA"/>
</dbReference>
<dbReference type="EMBL" id="KZ678212">
    <property type="protein sequence ID" value="PSN58710.1"/>
    <property type="molecule type" value="Genomic_DNA"/>
</dbReference>
<accession>A0A2T2MZR9</accession>
<evidence type="ECO:0000313" key="1">
    <source>
        <dbReference type="EMBL" id="PSN58710.1"/>
    </source>
</evidence>
<evidence type="ECO:0000313" key="3">
    <source>
        <dbReference type="Proteomes" id="UP000240883"/>
    </source>
</evidence>
<dbReference type="AlphaFoldDB" id="A0A2T2MZR9"/>
<proteinExistence type="predicted"/>
<evidence type="ECO:0000313" key="2">
    <source>
        <dbReference type="EMBL" id="PSN58760.1"/>
    </source>
</evidence>
<reference evidence="1 3" key="1">
    <citation type="journal article" date="2018" name="Front. Microbiol.">
        <title>Genome-Wide Analysis of Corynespora cassiicola Leaf Fall Disease Putative Effectors.</title>
        <authorList>
            <person name="Lopez D."/>
            <person name="Ribeiro S."/>
            <person name="Label P."/>
            <person name="Fumanal B."/>
            <person name="Venisse J.S."/>
            <person name="Kohler A."/>
            <person name="de Oliveira R.R."/>
            <person name="Labutti K."/>
            <person name="Lipzen A."/>
            <person name="Lail K."/>
            <person name="Bauer D."/>
            <person name="Ohm R.A."/>
            <person name="Barry K.W."/>
            <person name="Spatafora J."/>
            <person name="Grigoriev I.V."/>
            <person name="Martin F.M."/>
            <person name="Pujade-Renaud V."/>
        </authorList>
    </citation>
    <scope>NUCLEOTIDE SEQUENCE [LARGE SCALE GENOMIC DNA]</scope>
    <source>
        <strain evidence="1 3">Philippines</strain>
    </source>
</reference>
<gene>
    <name evidence="2" type="ORF">BS50DRAFT_641503</name>
    <name evidence="1" type="ORF">BS50DRAFT_641543</name>
</gene>
<keyword evidence="3" id="KW-1185">Reference proteome</keyword>
<dbReference type="Proteomes" id="UP000240883">
    <property type="component" value="Unassembled WGS sequence"/>
</dbReference>
<organism evidence="1 3">
    <name type="scientific">Corynespora cassiicola Philippines</name>
    <dbReference type="NCBI Taxonomy" id="1448308"/>
    <lineage>
        <taxon>Eukaryota</taxon>
        <taxon>Fungi</taxon>
        <taxon>Dikarya</taxon>
        <taxon>Ascomycota</taxon>
        <taxon>Pezizomycotina</taxon>
        <taxon>Dothideomycetes</taxon>
        <taxon>Pleosporomycetidae</taxon>
        <taxon>Pleosporales</taxon>
        <taxon>Corynesporascaceae</taxon>
        <taxon>Corynespora</taxon>
    </lineage>
</organism>
<name>A0A2T2MZR9_CORCC</name>